<gene>
    <name evidence="1" type="ORF">Tci_302107</name>
</gene>
<evidence type="ECO:0008006" key="2">
    <source>
        <dbReference type="Google" id="ProtNLM"/>
    </source>
</evidence>
<evidence type="ECO:0000313" key="1">
    <source>
        <dbReference type="EMBL" id="GEX30132.1"/>
    </source>
</evidence>
<sequence length="195" mass="22564">MEENGISKNQAFQKVYDEVYREELERISGMVLTKQLLLVKRLKAIKKQMRRPNKSNGNIFEKETTINEERLLKQKTKVEWLKEADSNSAYFHNVIKGRVSRNRIKVVYDGSKKAYYEDNVADQFVSYFSCFLGTCDYVLGIKDVDNLFTKKLDVESPVDLIKPITDEEFKEALFSIDDTKALGLDGYTSKFLMAA</sequence>
<dbReference type="EMBL" id="BKCJ010100407">
    <property type="protein sequence ID" value="GEX30132.1"/>
    <property type="molecule type" value="Genomic_DNA"/>
</dbReference>
<protein>
    <recommendedName>
        <fullName evidence="2">RNA-directed DNA polymerase, eukaryota, reverse transcriptase zinc-binding domain protein</fullName>
    </recommendedName>
</protein>
<organism evidence="1">
    <name type="scientific">Tanacetum cinerariifolium</name>
    <name type="common">Dalmatian daisy</name>
    <name type="synonym">Chrysanthemum cinerariifolium</name>
    <dbReference type="NCBI Taxonomy" id="118510"/>
    <lineage>
        <taxon>Eukaryota</taxon>
        <taxon>Viridiplantae</taxon>
        <taxon>Streptophyta</taxon>
        <taxon>Embryophyta</taxon>
        <taxon>Tracheophyta</taxon>
        <taxon>Spermatophyta</taxon>
        <taxon>Magnoliopsida</taxon>
        <taxon>eudicotyledons</taxon>
        <taxon>Gunneridae</taxon>
        <taxon>Pentapetalae</taxon>
        <taxon>asterids</taxon>
        <taxon>campanulids</taxon>
        <taxon>Asterales</taxon>
        <taxon>Asteraceae</taxon>
        <taxon>Asteroideae</taxon>
        <taxon>Anthemideae</taxon>
        <taxon>Anthemidinae</taxon>
        <taxon>Tanacetum</taxon>
    </lineage>
</organism>
<reference evidence="1" key="1">
    <citation type="journal article" date="2019" name="Sci. Rep.">
        <title>Draft genome of Tanacetum cinerariifolium, the natural source of mosquito coil.</title>
        <authorList>
            <person name="Yamashiro T."/>
            <person name="Shiraishi A."/>
            <person name="Satake H."/>
            <person name="Nakayama K."/>
        </authorList>
    </citation>
    <scope>NUCLEOTIDE SEQUENCE</scope>
</reference>
<dbReference type="AlphaFoldDB" id="A0A699H3D9"/>
<accession>A0A699H3D9</accession>
<name>A0A699H3D9_TANCI</name>
<comment type="caution">
    <text evidence="1">The sequence shown here is derived from an EMBL/GenBank/DDBJ whole genome shotgun (WGS) entry which is preliminary data.</text>
</comment>
<proteinExistence type="predicted"/>